<dbReference type="PANTHER" id="PTHR21071:SF4">
    <property type="entry name" value="UDP-N-ACETYLENOLPYRUVOYLGLUCOSAMINE REDUCTASE"/>
    <property type="match status" value="1"/>
</dbReference>
<dbReference type="EC" id="1.3.1.98" evidence="6 20"/>
<evidence type="ECO:0000256" key="18">
    <source>
        <dbReference type="ARBA" id="ARBA00031026"/>
    </source>
</evidence>
<dbReference type="PROSITE" id="PS51387">
    <property type="entry name" value="FAD_PCMH"/>
    <property type="match status" value="1"/>
</dbReference>
<dbReference type="InterPro" id="IPR036318">
    <property type="entry name" value="FAD-bd_PCMH-like_sf"/>
</dbReference>
<sequence>MSETKISTDLSTLHTFRLPAKAQDIIFLDSQEQVNDIPSDAYILGGGSNTIFLTDFKKPIVCVRVKGIKVRQAKEHWSVKVGAGEDWHNLVLFLNKKGIHGLENLALIPGTVGAAPVQNIGAYGREVSDFIDYVQVWDRQERKLVNVSTVDCQFGYRDSIFKQYPMRWVILEVHFLIPKLWQPELSYGELKALNQPVSATDILNKVIAIRTAKLPDPKVIPNAGSFFKNPVISRSKYSELIERFPTMPYFELATGEIKLAAGWLIDHLNLKGFKIGGAAVHMQQALVLINSGGATGADVVKLARHILSVVYENYGIELEAEVRLLDEKGLVSL</sequence>
<organism evidence="22 23">
    <name type="scientific">Pseudidiomarina marina</name>
    <dbReference type="NCBI Taxonomy" id="502366"/>
    <lineage>
        <taxon>Bacteria</taxon>
        <taxon>Pseudomonadati</taxon>
        <taxon>Pseudomonadota</taxon>
        <taxon>Gammaproteobacteria</taxon>
        <taxon>Alteromonadales</taxon>
        <taxon>Idiomarinaceae</taxon>
        <taxon>Pseudidiomarina</taxon>
    </lineage>
</organism>
<dbReference type="GO" id="GO:0051301">
    <property type="term" value="P:cell division"/>
    <property type="evidence" value="ECO:0007669"/>
    <property type="project" value="UniProtKB-KW"/>
</dbReference>
<keyword evidence="9 20" id="KW-0132">Cell division</keyword>
<evidence type="ECO:0000256" key="6">
    <source>
        <dbReference type="ARBA" id="ARBA00012518"/>
    </source>
</evidence>
<comment type="catalytic activity">
    <reaction evidence="19 20">
        <text>UDP-N-acetyl-alpha-D-muramate + NADP(+) = UDP-N-acetyl-3-O-(1-carboxyvinyl)-alpha-D-glucosamine + NADPH + H(+)</text>
        <dbReference type="Rhea" id="RHEA:12248"/>
        <dbReference type="ChEBI" id="CHEBI:15378"/>
        <dbReference type="ChEBI" id="CHEBI:57783"/>
        <dbReference type="ChEBI" id="CHEBI:58349"/>
        <dbReference type="ChEBI" id="CHEBI:68483"/>
        <dbReference type="ChEBI" id="CHEBI:70757"/>
        <dbReference type="EC" id="1.3.1.98"/>
    </reaction>
</comment>
<dbReference type="AlphaFoldDB" id="A0A432YIM6"/>
<dbReference type="InterPro" id="IPR016167">
    <property type="entry name" value="FAD-bd_PCMH_sub1"/>
</dbReference>
<evidence type="ECO:0000256" key="17">
    <source>
        <dbReference type="ARBA" id="ARBA00023316"/>
    </source>
</evidence>
<dbReference type="GO" id="GO:0008762">
    <property type="term" value="F:UDP-N-acetylmuramate dehydrogenase activity"/>
    <property type="evidence" value="ECO:0007669"/>
    <property type="project" value="UniProtKB-UniRule"/>
</dbReference>
<keyword evidence="15 20" id="KW-0560">Oxidoreductase</keyword>
<dbReference type="UniPathway" id="UPA00219"/>
<evidence type="ECO:0000259" key="21">
    <source>
        <dbReference type="PROSITE" id="PS51387"/>
    </source>
</evidence>
<feature type="active site" evidence="20">
    <location>
        <position position="157"/>
    </location>
</feature>
<evidence type="ECO:0000256" key="15">
    <source>
        <dbReference type="ARBA" id="ARBA00023002"/>
    </source>
</evidence>
<keyword evidence="13 20" id="KW-0133">Cell shape</keyword>
<evidence type="ECO:0000256" key="14">
    <source>
        <dbReference type="ARBA" id="ARBA00022984"/>
    </source>
</evidence>
<dbReference type="PANTHER" id="PTHR21071">
    <property type="entry name" value="UDP-N-ACETYLENOLPYRUVOYLGLUCOSAMINE REDUCTASE"/>
    <property type="match status" value="1"/>
</dbReference>
<evidence type="ECO:0000256" key="16">
    <source>
        <dbReference type="ARBA" id="ARBA00023306"/>
    </source>
</evidence>
<evidence type="ECO:0000256" key="19">
    <source>
        <dbReference type="ARBA" id="ARBA00048914"/>
    </source>
</evidence>
<evidence type="ECO:0000256" key="1">
    <source>
        <dbReference type="ARBA" id="ARBA00001974"/>
    </source>
</evidence>
<evidence type="ECO:0000256" key="3">
    <source>
        <dbReference type="ARBA" id="ARBA00004496"/>
    </source>
</evidence>
<dbReference type="HAMAP" id="MF_00037">
    <property type="entry name" value="MurB"/>
    <property type="match status" value="1"/>
</dbReference>
<dbReference type="GO" id="GO:0008360">
    <property type="term" value="P:regulation of cell shape"/>
    <property type="evidence" value="ECO:0007669"/>
    <property type="project" value="UniProtKB-KW"/>
</dbReference>
<accession>A0A432YIM6</accession>
<dbReference type="Pfam" id="PF01565">
    <property type="entry name" value="FAD_binding_4"/>
    <property type="match status" value="1"/>
</dbReference>
<evidence type="ECO:0000256" key="7">
    <source>
        <dbReference type="ARBA" id="ARBA00015188"/>
    </source>
</evidence>
<dbReference type="GO" id="GO:0071949">
    <property type="term" value="F:FAD binding"/>
    <property type="evidence" value="ECO:0007669"/>
    <property type="project" value="InterPro"/>
</dbReference>
<evidence type="ECO:0000256" key="2">
    <source>
        <dbReference type="ARBA" id="ARBA00003921"/>
    </source>
</evidence>
<keyword evidence="12 20" id="KW-0521">NADP</keyword>
<evidence type="ECO:0000256" key="13">
    <source>
        <dbReference type="ARBA" id="ARBA00022960"/>
    </source>
</evidence>
<comment type="caution">
    <text evidence="22">The sequence shown here is derived from an EMBL/GenBank/DDBJ whole genome shotgun (WGS) entry which is preliminary data.</text>
</comment>
<feature type="domain" description="FAD-binding PCMH-type" evidence="21">
    <location>
        <begin position="18"/>
        <end position="180"/>
    </location>
</feature>
<keyword evidence="17 20" id="KW-0961">Cell wall biogenesis/degradation</keyword>
<dbReference type="Gene3D" id="3.30.43.10">
    <property type="entry name" value="Uridine Diphospho-n-acetylenolpyruvylglucosamine Reductase, domain 2"/>
    <property type="match status" value="1"/>
</dbReference>
<dbReference type="Gene3D" id="3.90.78.10">
    <property type="entry name" value="UDP-N-acetylenolpyruvoylglucosamine reductase, C-terminal domain"/>
    <property type="match status" value="1"/>
</dbReference>
<evidence type="ECO:0000256" key="4">
    <source>
        <dbReference type="ARBA" id="ARBA00004752"/>
    </source>
</evidence>
<dbReference type="InterPro" id="IPR003170">
    <property type="entry name" value="MurB"/>
</dbReference>
<comment type="function">
    <text evidence="2 20">Cell wall formation.</text>
</comment>
<keyword evidence="8 20" id="KW-0963">Cytoplasm</keyword>
<dbReference type="GO" id="GO:0005829">
    <property type="term" value="C:cytosol"/>
    <property type="evidence" value="ECO:0007669"/>
    <property type="project" value="TreeGrafter"/>
</dbReference>
<dbReference type="InterPro" id="IPR016169">
    <property type="entry name" value="FAD-bd_PCMH_sub2"/>
</dbReference>
<dbReference type="GO" id="GO:0071555">
    <property type="term" value="P:cell wall organization"/>
    <property type="evidence" value="ECO:0007669"/>
    <property type="project" value="UniProtKB-KW"/>
</dbReference>
<feature type="active site" evidence="20">
    <location>
        <position position="321"/>
    </location>
</feature>
<dbReference type="InterPro" id="IPR036635">
    <property type="entry name" value="MurB_C_sf"/>
</dbReference>
<dbReference type="InterPro" id="IPR006094">
    <property type="entry name" value="Oxid_FAD_bind_N"/>
</dbReference>
<dbReference type="OrthoDB" id="9804753at2"/>
<dbReference type="InterPro" id="IPR016166">
    <property type="entry name" value="FAD-bd_PCMH"/>
</dbReference>
<evidence type="ECO:0000256" key="12">
    <source>
        <dbReference type="ARBA" id="ARBA00022857"/>
    </source>
</evidence>
<dbReference type="NCBIfam" id="NF000755">
    <property type="entry name" value="PRK00046.1"/>
    <property type="match status" value="1"/>
</dbReference>
<evidence type="ECO:0000256" key="20">
    <source>
        <dbReference type="HAMAP-Rule" id="MF_00037"/>
    </source>
</evidence>
<gene>
    <name evidence="20" type="primary">murB</name>
    <name evidence="22" type="ORF">CWI76_00010</name>
</gene>
<comment type="cofactor">
    <cofactor evidence="1 20">
        <name>FAD</name>
        <dbReference type="ChEBI" id="CHEBI:57692"/>
    </cofactor>
</comment>
<dbReference type="NCBIfam" id="TIGR00179">
    <property type="entry name" value="murB"/>
    <property type="match status" value="1"/>
</dbReference>
<evidence type="ECO:0000313" key="23">
    <source>
        <dbReference type="Proteomes" id="UP000288127"/>
    </source>
</evidence>
<dbReference type="SUPFAM" id="SSF56176">
    <property type="entry name" value="FAD-binding/transporter-associated domain-like"/>
    <property type="match status" value="1"/>
</dbReference>
<dbReference type="EMBL" id="PIPZ01000001">
    <property type="protein sequence ID" value="RUO60715.1"/>
    <property type="molecule type" value="Genomic_DNA"/>
</dbReference>
<keyword evidence="14 20" id="KW-0573">Peptidoglycan synthesis</keyword>
<keyword evidence="23" id="KW-1185">Reference proteome</keyword>
<keyword evidence="16 20" id="KW-0131">Cell cycle</keyword>
<evidence type="ECO:0000256" key="8">
    <source>
        <dbReference type="ARBA" id="ARBA00022490"/>
    </source>
</evidence>
<comment type="similarity">
    <text evidence="5 20">Belongs to the MurB family.</text>
</comment>
<proteinExistence type="inferred from homology"/>
<dbReference type="Proteomes" id="UP000288127">
    <property type="component" value="Unassembled WGS sequence"/>
</dbReference>
<keyword evidence="10 20" id="KW-0285">Flavoprotein</keyword>
<comment type="subcellular location">
    <subcellularLocation>
        <location evidence="3 20">Cytoplasm</location>
    </subcellularLocation>
</comment>
<name>A0A432YIM6_9GAMM</name>
<evidence type="ECO:0000256" key="5">
    <source>
        <dbReference type="ARBA" id="ARBA00010485"/>
    </source>
</evidence>
<dbReference type="SUPFAM" id="SSF56194">
    <property type="entry name" value="Uridine diphospho-N-Acetylenolpyruvylglucosamine reductase, MurB, C-terminal domain"/>
    <property type="match status" value="1"/>
</dbReference>
<evidence type="ECO:0000256" key="11">
    <source>
        <dbReference type="ARBA" id="ARBA00022827"/>
    </source>
</evidence>
<keyword evidence="11 20" id="KW-0274">FAD</keyword>
<dbReference type="GO" id="GO:0009252">
    <property type="term" value="P:peptidoglycan biosynthetic process"/>
    <property type="evidence" value="ECO:0007669"/>
    <property type="project" value="UniProtKB-UniRule"/>
</dbReference>
<dbReference type="RefSeq" id="WP_126758363.1">
    <property type="nucleotide sequence ID" value="NZ_PIPZ01000001.1"/>
</dbReference>
<feature type="active site" description="Proton donor" evidence="20">
    <location>
        <position position="225"/>
    </location>
</feature>
<evidence type="ECO:0000256" key="9">
    <source>
        <dbReference type="ARBA" id="ARBA00022618"/>
    </source>
</evidence>
<dbReference type="Gene3D" id="3.30.465.10">
    <property type="match status" value="1"/>
</dbReference>
<reference evidence="23" key="1">
    <citation type="journal article" date="2018" name="Front. Microbiol.">
        <title>Genome-Based Analysis Reveals the Taxonomy and Diversity of the Family Idiomarinaceae.</title>
        <authorList>
            <person name="Liu Y."/>
            <person name="Lai Q."/>
            <person name="Shao Z."/>
        </authorList>
    </citation>
    <scope>NUCLEOTIDE SEQUENCE [LARGE SCALE GENOMIC DNA]</scope>
    <source>
        <strain evidence="23">PIM1</strain>
    </source>
</reference>
<comment type="pathway">
    <text evidence="4 20">Cell wall biogenesis; peptidoglycan biosynthesis.</text>
</comment>
<dbReference type="InterPro" id="IPR011601">
    <property type="entry name" value="MurB_C"/>
</dbReference>
<dbReference type="Pfam" id="PF02873">
    <property type="entry name" value="MurB_C"/>
    <property type="match status" value="1"/>
</dbReference>
<protein>
    <recommendedName>
        <fullName evidence="7 20">UDP-N-acetylenolpyruvoylglucosamine reductase</fullName>
        <ecNumber evidence="6 20">1.3.1.98</ecNumber>
    </recommendedName>
    <alternativeName>
        <fullName evidence="18 20">UDP-N-acetylmuramate dehydrogenase</fullName>
    </alternativeName>
</protein>
<evidence type="ECO:0000256" key="10">
    <source>
        <dbReference type="ARBA" id="ARBA00022630"/>
    </source>
</evidence>
<evidence type="ECO:0000313" key="22">
    <source>
        <dbReference type="EMBL" id="RUO60715.1"/>
    </source>
</evidence>